<dbReference type="AlphaFoldDB" id="A0A2R4CCN2"/>
<gene>
    <name evidence="1" type="ORF">C9I28_18310</name>
</gene>
<accession>A0A2R4CCN2</accession>
<evidence type="ECO:0000313" key="2">
    <source>
        <dbReference type="Proteomes" id="UP000240505"/>
    </source>
</evidence>
<reference evidence="1 2" key="1">
    <citation type="submission" date="2018-03" db="EMBL/GenBank/DDBJ databases">
        <title>Massilia armeniaca sp. nov., isolated from desert soil.</title>
        <authorList>
            <person name="Huang H."/>
            <person name="Ren M."/>
        </authorList>
    </citation>
    <scope>NUCLEOTIDE SEQUENCE [LARGE SCALE GENOMIC DNA]</scope>
    <source>
        <strain evidence="1 2">ZMN-3</strain>
    </source>
</reference>
<organism evidence="1 2">
    <name type="scientific">Pseudoduganella armeniaca</name>
    <dbReference type="NCBI Taxonomy" id="2072590"/>
    <lineage>
        <taxon>Bacteria</taxon>
        <taxon>Pseudomonadati</taxon>
        <taxon>Pseudomonadota</taxon>
        <taxon>Betaproteobacteria</taxon>
        <taxon>Burkholderiales</taxon>
        <taxon>Oxalobacteraceae</taxon>
        <taxon>Telluria group</taxon>
        <taxon>Pseudoduganella</taxon>
    </lineage>
</organism>
<dbReference type="EMBL" id="CP028324">
    <property type="protein sequence ID" value="AVR97376.1"/>
    <property type="molecule type" value="Genomic_DNA"/>
</dbReference>
<sequence length="60" mass="6380">MRGASAFTLQFDQVANPAWSTLAASVVRGSLDNFSETLELSFVAESWAPGDDTADLTSAR</sequence>
<name>A0A2R4CCN2_9BURK</name>
<protein>
    <submittedName>
        <fullName evidence="1">Uncharacterized protein</fullName>
    </submittedName>
</protein>
<proteinExistence type="predicted"/>
<dbReference type="KEGG" id="masz:C9I28_18310"/>
<keyword evidence="2" id="KW-1185">Reference proteome</keyword>
<evidence type="ECO:0000313" key="1">
    <source>
        <dbReference type="EMBL" id="AVR97376.1"/>
    </source>
</evidence>
<dbReference type="Proteomes" id="UP000240505">
    <property type="component" value="Chromosome"/>
</dbReference>